<reference evidence="3" key="1">
    <citation type="journal article" date="2023" name="GigaByte">
        <title>Genome assembly of the bearded iris, Iris pallida Lam.</title>
        <authorList>
            <person name="Bruccoleri R.E."/>
            <person name="Oakeley E.J."/>
            <person name="Faust A.M.E."/>
            <person name="Altorfer M."/>
            <person name="Dessus-Babus S."/>
            <person name="Burckhardt D."/>
            <person name="Oertli M."/>
            <person name="Naumann U."/>
            <person name="Petersen F."/>
            <person name="Wong J."/>
        </authorList>
    </citation>
    <scope>NUCLEOTIDE SEQUENCE</scope>
    <source>
        <strain evidence="3">GSM-AAB239-AS_SAM_17_03QT</strain>
    </source>
</reference>
<evidence type="ECO:0008006" key="5">
    <source>
        <dbReference type="Google" id="ProtNLM"/>
    </source>
</evidence>
<sequence>MAISLRLHSLPLLNPNSRPPRLDKPSSPSPSVLRFPLRSIAVPSVSNRRGLGLGFLAGAAKDGGGGPIDISDDASAEEARGESTMPERFRYLTKEAPDRAVWWPWLIPLVFLVYCWRTVLWELGNWKKALFAVLRFFGYLSKLVLAFIFHFIGDPITEIIRMIEFSLYSVRDAYSSVVAYAPVPELTRIILFTSIVLAIAEATVPESVNSQPYLLSFAGIIGFAVVKGIIPVPVFWLLLPVTFCYSRYVKKRDGVSAALPSASVLAAVGEPWVGGVAIASYLALAIAQHSKSQTSAKEEHSVTTRRLPIPLLLAAMSIGVHVAAKWIRYRHLTWMIA</sequence>
<feature type="transmembrane region" description="Helical" evidence="1">
    <location>
        <begin position="132"/>
        <end position="152"/>
    </location>
</feature>
<evidence type="ECO:0000313" key="3">
    <source>
        <dbReference type="EMBL" id="KAJ6816175.1"/>
    </source>
</evidence>
<dbReference type="Pfam" id="PF25114">
    <property type="entry name" value="AtTam38"/>
    <property type="match status" value="1"/>
</dbReference>
<keyword evidence="1" id="KW-0812">Transmembrane</keyword>
<evidence type="ECO:0000256" key="1">
    <source>
        <dbReference type="SAM" id="Phobius"/>
    </source>
</evidence>
<feature type="transmembrane region" description="Helical" evidence="1">
    <location>
        <begin position="307"/>
        <end position="327"/>
    </location>
</feature>
<dbReference type="AlphaFoldDB" id="A0AAX6FJJ2"/>
<accession>A0AAX6FJJ2</accession>
<feature type="transmembrane region" description="Helical" evidence="1">
    <location>
        <begin position="100"/>
        <end position="120"/>
    </location>
</feature>
<feature type="transmembrane region" description="Helical" evidence="1">
    <location>
        <begin position="264"/>
        <end position="287"/>
    </location>
</feature>
<dbReference type="EMBL" id="JANAVB010028397">
    <property type="protein sequence ID" value="KAJ6816175.1"/>
    <property type="molecule type" value="Genomic_DNA"/>
</dbReference>
<reference evidence="3" key="2">
    <citation type="submission" date="2023-04" db="EMBL/GenBank/DDBJ databases">
        <authorList>
            <person name="Bruccoleri R.E."/>
            <person name="Oakeley E.J."/>
            <person name="Faust A.-M."/>
            <person name="Dessus-Babus S."/>
            <person name="Altorfer M."/>
            <person name="Burckhardt D."/>
            <person name="Oertli M."/>
            <person name="Naumann U."/>
            <person name="Petersen F."/>
            <person name="Wong J."/>
        </authorList>
    </citation>
    <scope>NUCLEOTIDE SEQUENCE</scope>
    <source>
        <strain evidence="3">GSM-AAB239-AS_SAM_17_03QT</strain>
        <tissue evidence="3">Leaf</tissue>
    </source>
</reference>
<gene>
    <name evidence="2" type="ORF">M6B38_245935</name>
    <name evidence="3" type="ORF">M6B38_417525</name>
</gene>
<evidence type="ECO:0000313" key="4">
    <source>
        <dbReference type="Proteomes" id="UP001140949"/>
    </source>
</evidence>
<organism evidence="3 4">
    <name type="scientific">Iris pallida</name>
    <name type="common">Sweet iris</name>
    <dbReference type="NCBI Taxonomy" id="29817"/>
    <lineage>
        <taxon>Eukaryota</taxon>
        <taxon>Viridiplantae</taxon>
        <taxon>Streptophyta</taxon>
        <taxon>Embryophyta</taxon>
        <taxon>Tracheophyta</taxon>
        <taxon>Spermatophyta</taxon>
        <taxon>Magnoliopsida</taxon>
        <taxon>Liliopsida</taxon>
        <taxon>Asparagales</taxon>
        <taxon>Iridaceae</taxon>
        <taxon>Iridoideae</taxon>
        <taxon>Irideae</taxon>
        <taxon>Iris</taxon>
    </lineage>
</organism>
<protein>
    <recommendedName>
        <fullName evidence="5">Embryo defective 1923</fullName>
    </recommendedName>
</protein>
<name>A0AAX6FJJ2_IRIPA</name>
<keyword evidence="1" id="KW-0472">Membrane</keyword>
<evidence type="ECO:0000313" key="2">
    <source>
        <dbReference type="EMBL" id="KAJ6791177.1"/>
    </source>
</evidence>
<dbReference type="EMBL" id="JANAVB010044619">
    <property type="protein sequence ID" value="KAJ6791177.1"/>
    <property type="molecule type" value="Genomic_DNA"/>
</dbReference>
<proteinExistence type="predicted"/>
<keyword evidence="4" id="KW-1185">Reference proteome</keyword>
<feature type="transmembrane region" description="Helical" evidence="1">
    <location>
        <begin position="173"/>
        <end position="200"/>
    </location>
</feature>
<keyword evidence="1" id="KW-1133">Transmembrane helix</keyword>
<dbReference type="InterPro" id="IPR056894">
    <property type="entry name" value="AtTam38"/>
</dbReference>
<feature type="transmembrane region" description="Helical" evidence="1">
    <location>
        <begin position="220"/>
        <end position="243"/>
    </location>
</feature>
<comment type="caution">
    <text evidence="3">The sequence shown here is derived from an EMBL/GenBank/DDBJ whole genome shotgun (WGS) entry which is preliminary data.</text>
</comment>
<dbReference type="Proteomes" id="UP001140949">
    <property type="component" value="Unassembled WGS sequence"/>
</dbReference>